<evidence type="ECO:0000256" key="3">
    <source>
        <dbReference type="ARBA" id="ARBA00022989"/>
    </source>
</evidence>
<feature type="transmembrane region" description="Helical" evidence="5">
    <location>
        <begin position="35"/>
        <end position="59"/>
    </location>
</feature>
<dbReference type="Pfam" id="PF07690">
    <property type="entry name" value="MFS_1"/>
    <property type="match status" value="1"/>
</dbReference>
<dbReference type="SUPFAM" id="SSF103473">
    <property type="entry name" value="MFS general substrate transporter"/>
    <property type="match status" value="1"/>
</dbReference>
<name>A0A1H2LA86_9ACTO</name>
<reference evidence="8" key="1">
    <citation type="submission" date="2016-10" db="EMBL/GenBank/DDBJ databases">
        <authorList>
            <person name="Varghese N."/>
            <person name="Submissions S."/>
        </authorList>
    </citation>
    <scope>NUCLEOTIDE SEQUENCE [LARGE SCALE GENOMIC DNA]</scope>
    <source>
        <strain evidence="8">DSM 10002</strain>
    </source>
</reference>
<gene>
    <name evidence="7" type="ORF">SAMN04489737_0044</name>
</gene>
<protein>
    <submittedName>
        <fullName evidence="7">Major Facilitator Superfamily protein</fullName>
    </submittedName>
</protein>
<keyword evidence="2 5" id="KW-0812">Transmembrane</keyword>
<evidence type="ECO:0000256" key="1">
    <source>
        <dbReference type="ARBA" id="ARBA00004651"/>
    </source>
</evidence>
<dbReference type="STRING" id="131112.SAMN04489737_0044"/>
<feature type="transmembrane region" description="Helical" evidence="5">
    <location>
        <begin position="97"/>
        <end position="119"/>
    </location>
</feature>
<evidence type="ECO:0000256" key="2">
    <source>
        <dbReference type="ARBA" id="ARBA00022692"/>
    </source>
</evidence>
<evidence type="ECO:0000256" key="5">
    <source>
        <dbReference type="SAM" id="Phobius"/>
    </source>
</evidence>
<accession>A0A1H2LA86</accession>
<dbReference type="InterPro" id="IPR053160">
    <property type="entry name" value="MFS_DHA3_Transporter"/>
</dbReference>
<evidence type="ECO:0000259" key="6">
    <source>
        <dbReference type="PROSITE" id="PS50850"/>
    </source>
</evidence>
<evidence type="ECO:0000256" key="4">
    <source>
        <dbReference type="ARBA" id="ARBA00023136"/>
    </source>
</evidence>
<dbReference type="Proteomes" id="UP000214355">
    <property type="component" value="Chromosome I"/>
</dbReference>
<dbReference type="InterPro" id="IPR020846">
    <property type="entry name" value="MFS_dom"/>
</dbReference>
<dbReference type="InterPro" id="IPR011701">
    <property type="entry name" value="MFS"/>
</dbReference>
<feature type="domain" description="Major facilitator superfamily (MFS) profile" evidence="6">
    <location>
        <begin position="32"/>
        <end position="169"/>
    </location>
</feature>
<keyword evidence="4 5" id="KW-0472">Membrane</keyword>
<feature type="transmembrane region" description="Helical" evidence="5">
    <location>
        <begin position="65"/>
        <end position="85"/>
    </location>
</feature>
<organism evidence="7 8">
    <name type="scientific">Arcanobacterium phocae</name>
    <dbReference type="NCBI Taxonomy" id="131112"/>
    <lineage>
        <taxon>Bacteria</taxon>
        <taxon>Bacillati</taxon>
        <taxon>Actinomycetota</taxon>
        <taxon>Actinomycetes</taxon>
        <taxon>Actinomycetales</taxon>
        <taxon>Actinomycetaceae</taxon>
        <taxon>Arcanobacterium</taxon>
    </lineage>
</organism>
<evidence type="ECO:0000313" key="8">
    <source>
        <dbReference type="Proteomes" id="UP000214355"/>
    </source>
</evidence>
<dbReference type="PROSITE" id="PS50850">
    <property type="entry name" value="MFS"/>
    <property type="match status" value="1"/>
</dbReference>
<dbReference type="PANTHER" id="PTHR23530">
    <property type="entry name" value="TRANSPORT PROTEIN-RELATED"/>
    <property type="match status" value="1"/>
</dbReference>
<evidence type="ECO:0000313" key="7">
    <source>
        <dbReference type="EMBL" id="SDU77518.1"/>
    </source>
</evidence>
<comment type="subcellular location">
    <subcellularLocation>
        <location evidence="1">Cell membrane</location>
        <topology evidence="1">Multi-pass membrane protein</topology>
    </subcellularLocation>
</comment>
<dbReference type="PANTHER" id="PTHR23530:SF1">
    <property type="entry name" value="PERMEASE, MAJOR FACILITATOR SUPERFAMILY-RELATED"/>
    <property type="match status" value="1"/>
</dbReference>
<dbReference type="InterPro" id="IPR036259">
    <property type="entry name" value="MFS_trans_sf"/>
</dbReference>
<keyword evidence="3 5" id="KW-1133">Transmembrane helix</keyword>
<sequence length="169" mass="18963">MCFIFVIYAESGLRILEARLSMVSRGDAQLMLRRIVFVYGLLMFFDFLFGAVYVVAVLQKDVSPAQLGFLFGLSTLFSILIEAPSGNLADRFGHKRFLMTGLAMWGLSLVFLSLSSSIIYIAISFILWTTGMALQSGVFAPILLFFLRKRSTGKTCSRNWHGRLRTHDG</sequence>
<dbReference type="GO" id="GO:0022857">
    <property type="term" value="F:transmembrane transporter activity"/>
    <property type="evidence" value="ECO:0007669"/>
    <property type="project" value="InterPro"/>
</dbReference>
<feature type="transmembrane region" description="Helical" evidence="5">
    <location>
        <begin position="125"/>
        <end position="147"/>
    </location>
</feature>
<proteinExistence type="predicted"/>
<dbReference type="AlphaFoldDB" id="A0A1H2LA86"/>
<dbReference type="EMBL" id="LT629804">
    <property type="protein sequence ID" value="SDU77518.1"/>
    <property type="molecule type" value="Genomic_DNA"/>
</dbReference>
<keyword evidence="8" id="KW-1185">Reference proteome</keyword>
<dbReference type="GO" id="GO:0005886">
    <property type="term" value="C:plasma membrane"/>
    <property type="evidence" value="ECO:0007669"/>
    <property type="project" value="UniProtKB-SubCell"/>
</dbReference>
<dbReference type="Gene3D" id="1.20.1250.20">
    <property type="entry name" value="MFS general substrate transporter like domains"/>
    <property type="match status" value="1"/>
</dbReference>